<sequence length="41" mass="4521">MWPDMLHMLNADLLPSPICCHLPLGNTAVNVVCGYKARRGL</sequence>
<proteinExistence type="predicted"/>
<dbReference type="EMBL" id="GGEC01086514">
    <property type="protein sequence ID" value="MBX66998.1"/>
    <property type="molecule type" value="Transcribed_RNA"/>
</dbReference>
<dbReference type="AlphaFoldDB" id="A0A2P2QJ08"/>
<evidence type="ECO:0000313" key="1">
    <source>
        <dbReference type="EMBL" id="MBX66998.1"/>
    </source>
</evidence>
<reference evidence="1" key="1">
    <citation type="submission" date="2018-02" db="EMBL/GenBank/DDBJ databases">
        <title>Rhizophora mucronata_Transcriptome.</title>
        <authorList>
            <person name="Meera S.P."/>
            <person name="Sreeshan A."/>
            <person name="Augustine A."/>
        </authorList>
    </citation>
    <scope>NUCLEOTIDE SEQUENCE</scope>
    <source>
        <tissue evidence="1">Leaf</tissue>
    </source>
</reference>
<organism evidence="1">
    <name type="scientific">Rhizophora mucronata</name>
    <name type="common">Asiatic mangrove</name>
    <dbReference type="NCBI Taxonomy" id="61149"/>
    <lineage>
        <taxon>Eukaryota</taxon>
        <taxon>Viridiplantae</taxon>
        <taxon>Streptophyta</taxon>
        <taxon>Embryophyta</taxon>
        <taxon>Tracheophyta</taxon>
        <taxon>Spermatophyta</taxon>
        <taxon>Magnoliopsida</taxon>
        <taxon>eudicotyledons</taxon>
        <taxon>Gunneridae</taxon>
        <taxon>Pentapetalae</taxon>
        <taxon>rosids</taxon>
        <taxon>fabids</taxon>
        <taxon>Malpighiales</taxon>
        <taxon>Rhizophoraceae</taxon>
        <taxon>Rhizophora</taxon>
    </lineage>
</organism>
<name>A0A2P2QJ08_RHIMU</name>
<accession>A0A2P2QJ08</accession>
<protein>
    <submittedName>
        <fullName evidence="1">Uncharacterized protein</fullName>
    </submittedName>
</protein>